<keyword evidence="3" id="KW-1185">Reference proteome</keyword>
<keyword evidence="1" id="KW-0472">Membrane</keyword>
<dbReference type="RefSeq" id="WP_113697404.1">
    <property type="nucleotide sequence ID" value="NZ_CP015163.1"/>
</dbReference>
<dbReference type="KEGG" id="aab:A4R43_07200"/>
<keyword evidence="1" id="KW-0812">Transmembrane</keyword>
<keyword evidence="1" id="KW-1133">Transmembrane helix</keyword>
<reference evidence="2 3" key="1">
    <citation type="submission" date="2016-04" db="EMBL/GenBank/DDBJ databases">
        <title>Complete genome sequence and analysis of deep-sea sediment isolate, Amycolatopsis sp. WP1.</title>
        <authorList>
            <person name="Wang H."/>
            <person name="Chen S."/>
            <person name="Wu Q."/>
        </authorList>
    </citation>
    <scope>NUCLEOTIDE SEQUENCE [LARGE SCALE GENOMIC DNA]</scope>
    <source>
        <strain evidence="2 3">WP1</strain>
    </source>
</reference>
<feature type="transmembrane region" description="Helical" evidence="1">
    <location>
        <begin position="12"/>
        <end position="32"/>
    </location>
</feature>
<sequence>MRNWVLRSRRSGTSLAVLWTLISLGVALMLWVSGIRAWPVYLLVAPSTVVSVLLWIGVVRRRRAGNGRLQRE</sequence>
<evidence type="ECO:0000313" key="3">
    <source>
        <dbReference type="Proteomes" id="UP000250434"/>
    </source>
</evidence>
<gene>
    <name evidence="2" type="ORF">A4R43_07200</name>
</gene>
<dbReference type="OrthoDB" id="3632768at2"/>
<evidence type="ECO:0000256" key="1">
    <source>
        <dbReference type="SAM" id="Phobius"/>
    </source>
</evidence>
<accession>A0A344LJV8</accession>
<dbReference type="AlphaFoldDB" id="A0A344LJV8"/>
<evidence type="ECO:0000313" key="2">
    <source>
        <dbReference type="EMBL" id="AXB48332.1"/>
    </source>
</evidence>
<dbReference type="EMBL" id="CP015163">
    <property type="protein sequence ID" value="AXB48332.1"/>
    <property type="molecule type" value="Genomic_DNA"/>
</dbReference>
<dbReference type="Proteomes" id="UP000250434">
    <property type="component" value="Chromosome"/>
</dbReference>
<proteinExistence type="predicted"/>
<feature type="transmembrane region" description="Helical" evidence="1">
    <location>
        <begin position="38"/>
        <end position="59"/>
    </location>
</feature>
<protein>
    <submittedName>
        <fullName evidence="2">Uncharacterized protein</fullName>
    </submittedName>
</protein>
<name>A0A344LJV8_9PSEU</name>
<organism evidence="2 3">
    <name type="scientific">Amycolatopsis albispora</name>
    <dbReference type="NCBI Taxonomy" id="1804986"/>
    <lineage>
        <taxon>Bacteria</taxon>
        <taxon>Bacillati</taxon>
        <taxon>Actinomycetota</taxon>
        <taxon>Actinomycetes</taxon>
        <taxon>Pseudonocardiales</taxon>
        <taxon>Pseudonocardiaceae</taxon>
        <taxon>Amycolatopsis</taxon>
    </lineage>
</organism>